<sequence>MSLRVRMTVRDNRPQGDDDTRQCRIHKLLREASWDEWMYERLTDSDTHQCPMDWLVTIPRDIDRSLVKKHGFEIIRFQRLSRITDDGEIPDSQLYETSGLYWCDFPVVEEWEGSFLDWDKKRNVQQDWNGDKKRLRERDIERSSKQQKKWDETMDKIMDKMMHKMMNEILDRKVNEIMNSKVSIH</sequence>
<proteinExistence type="predicted"/>
<dbReference type="InParanoid" id="A0A4S2MHW2"/>
<name>A0A4S2MHW2_9PEZI</name>
<accession>A0A4S2MHW2</accession>
<dbReference type="EMBL" id="ML220186">
    <property type="protein sequence ID" value="TGZ76295.1"/>
    <property type="molecule type" value="Genomic_DNA"/>
</dbReference>
<keyword evidence="2" id="KW-1185">Reference proteome</keyword>
<dbReference type="AlphaFoldDB" id="A0A4S2MHW2"/>
<evidence type="ECO:0000313" key="2">
    <source>
        <dbReference type="Proteomes" id="UP000298138"/>
    </source>
</evidence>
<reference evidence="1 2" key="1">
    <citation type="submission" date="2019-04" db="EMBL/GenBank/DDBJ databases">
        <title>Comparative genomics and transcriptomics to analyze fruiting body development in filamentous ascomycetes.</title>
        <authorList>
            <consortium name="DOE Joint Genome Institute"/>
            <person name="Lutkenhaus R."/>
            <person name="Traeger S."/>
            <person name="Breuer J."/>
            <person name="Kuo A."/>
            <person name="Lipzen A."/>
            <person name="Pangilinan J."/>
            <person name="Dilworth D."/>
            <person name="Sandor L."/>
            <person name="Poggeler S."/>
            <person name="Barry K."/>
            <person name="Grigoriev I.V."/>
            <person name="Nowrousian M."/>
        </authorList>
    </citation>
    <scope>NUCLEOTIDE SEQUENCE [LARGE SCALE GENOMIC DNA]</scope>
    <source>
        <strain evidence="1 2">CBS 389.68</strain>
    </source>
</reference>
<dbReference type="Proteomes" id="UP000298138">
    <property type="component" value="Unassembled WGS sequence"/>
</dbReference>
<organism evidence="1 2">
    <name type="scientific">Ascodesmis nigricans</name>
    <dbReference type="NCBI Taxonomy" id="341454"/>
    <lineage>
        <taxon>Eukaryota</taxon>
        <taxon>Fungi</taxon>
        <taxon>Dikarya</taxon>
        <taxon>Ascomycota</taxon>
        <taxon>Pezizomycotina</taxon>
        <taxon>Pezizomycetes</taxon>
        <taxon>Pezizales</taxon>
        <taxon>Ascodesmidaceae</taxon>
        <taxon>Ascodesmis</taxon>
    </lineage>
</organism>
<protein>
    <submittedName>
        <fullName evidence="1">Uncharacterized protein</fullName>
    </submittedName>
</protein>
<gene>
    <name evidence="1" type="ORF">EX30DRAFT_352733</name>
</gene>
<evidence type="ECO:0000313" key="1">
    <source>
        <dbReference type="EMBL" id="TGZ76295.1"/>
    </source>
</evidence>